<sequence>MIKRIAVFLIMGLTIVLIAPACSSDKPQSSSKSKQKTGKRLPAGWFDTLGKGTWKEIKNKKNPNILIFDERRYFVIRNRNWVISQGKATINHDRGTIKLFNQNGSGLIRLTDWKNNEFKVKGYLPLVLGKLTFNSRYHLNAEDLTPPIPTSLLEAAKYGDLRAVKGYLSAGKKLESTDSKSLTPLALAVHHHHTRVALYLLKKGANIKQRSKANKSILEYAIEAEHVALVGKLLSKGADLNYKHDNKSSLFLRAFDGNSLAVIKLLVKHGANVNELDGFGYSALYRAMSVFSLSANKIVERLPYTHYLIDKAGIKAHSKDKHGRTVLFYAANLGLKKTVRYLLDKGVDPNQKDNEGKTVFDYIANSDKKKLVWPVLIKHKR</sequence>
<accession>A0A3B0YCW9</accession>
<keyword evidence="1" id="KW-0677">Repeat</keyword>
<evidence type="ECO:0000256" key="2">
    <source>
        <dbReference type="ARBA" id="ARBA00023043"/>
    </source>
</evidence>
<dbReference type="PROSITE" id="PS50088">
    <property type="entry name" value="ANK_REPEAT"/>
    <property type="match status" value="4"/>
</dbReference>
<dbReference type="Pfam" id="PF12796">
    <property type="entry name" value="Ank_2"/>
    <property type="match status" value="2"/>
</dbReference>
<evidence type="ECO:0000313" key="3">
    <source>
        <dbReference type="EMBL" id="VAW74163.1"/>
    </source>
</evidence>
<dbReference type="InterPro" id="IPR002110">
    <property type="entry name" value="Ankyrin_rpt"/>
</dbReference>
<dbReference type="PANTHER" id="PTHR24198">
    <property type="entry name" value="ANKYRIN REPEAT AND PROTEIN KINASE DOMAIN-CONTAINING PROTEIN"/>
    <property type="match status" value="1"/>
</dbReference>
<dbReference type="SMART" id="SM00248">
    <property type="entry name" value="ANK"/>
    <property type="match status" value="4"/>
</dbReference>
<dbReference type="InterPro" id="IPR036770">
    <property type="entry name" value="Ankyrin_rpt-contain_sf"/>
</dbReference>
<dbReference type="PANTHER" id="PTHR24198:SF165">
    <property type="entry name" value="ANKYRIN REPEAT-CONTAINING PROTEIN-RELATED"/>
    <property type="match status" value="1"/>
</dbReference>
<dbReference type="SUPFAM" id="SSF48403">
    <property type="entry name" value="Ankyrin repeat"/>
    <property type="match status" value="1"/>
</dbReference>
<proteinExistence type="predicted"/>
<dbReference type="PROSITE" id="PS50297">
    <property type="entry name" value="ANK_REP_REGION"/>
    <property type="match status" value="2"/>
</dbReference>
<evidence type="ECO:0000256" key="1">
    <source>
        <dbReference type="ARBA" id="ARBA00022737"/>
    </source>
</evidence>
<organism evidence="3">
    <name type="scientific">hydrothermal vent metagenome</name>
    <dbReference type="NCBI Taxonomy" id="652676"/>
    <lineage>
        <taxon>unclassified sequences</taxon>
        <taxon>metagenomes</taxon>
        <taxon>ecological metagenomes</taxon>
    </lineage>
</organism>
<keyword evidence="2" id="KW-0040">ANK repeat</keyword>
<reference evidence="3" key="1">
    <citation type="submission" date="2018-06" db="EMBL/GenBank/DDBJ databases">
        <authorList>
            <person name="Zhirakovskaya E."/>
        </authorList>
    </citation>
    <scope>NUCLEOTIDE SEQUENCE</scope>
</reference>
<gene>
    <name evidence="3" type="ORF">MNBD_GAMMA12-2888</name>
</gene>
<dbReference type="AlphaFoldDB" id="A0A3B0YCW9"/>
<protein>
    <submittedName>
        <fullName evidence="3">Uncharacterized protein</fullName>
    </submittedName>
</protein>
<name>A0A3B0YCW9_9ZZZZ</name>
<dbReference type="Gene3D" id="1.25.40.20">
    <property type="entry name" value="Ankyrin repeat-containing domain"/>
    <property type="match status" value="1"/>
</dbReference>
<dbReference type="EMBL" id="UOFL01000053">
    <property type="protein sequence ID" value="VAW74163.1"/>
    <property type="molecule type" value="Genomic_DNA"/>
</dbReference>